<evidence type="ECO:0000313" key="10">
    <source>
        <dbReference type="EMBL" id="SPP77055.1"/>
    </source>
</evidence>
<feature type="transmembrane region" description="Helical" evidence="7">
    <location>
        <begin position="345"/>
        <end position="366"/>
    </location>
</feature>
<sequence length="481" mass="56015">MGSLYQDPMASVHMIVMDETIGLRVVPDKLSLSDPVLLRHVLCCSILLHNLFHVVLCCRQLRQCNRSQEPPRQMRHVMSGAAFQAAKDTEMHAVERQLMGYVFDAIFSCMELYFGVFHVIWDRTMALYGNVGEIVWRNLAYMALFSTYMVMRTLPLVFYEKLALDKRYNVDPEKAPPLVGVICALAFVIVFVQVLLIPLTAVFLYIEIYGGYYFVFWIWGFLFAVSLLALLFFTLFGLPCLGKSIRLPEGSLRTQLLNVLEEFNFPANRVTLMHTFHIANATAYVWGYGCCKRLVILDNLILNRAMPLDELLPEELNMGLSDSQAAAFVAHQLSHWRHYHLLKGFILIHISLIIYMALFGTCYHVHAIYEAAGFPHNSYPIIVGYWLVYKYVMPPYLTVSNWIVFYFIRHSEYTADNDTWRRGYGRSLREALLKLFADHYVFPFDDHWYLMWYRTRPSCLQRIRNLQRLDLGTRLSRIELI</sequence>
<evidence type="ECO:0000256" key="6">
    <source>
        <dbReference type="ARBA" id="ARBA00023049"/>
    </source>
</evidence>
<proteinExistence type="predicted"/>
<evidence type="ECO:0000256" key="2">
    <source>
        <dbReference type="ARBA" id="ARBA00022670"/>
    </source>
</evidence>
<dbReference type="Pfam" id="PF16491">
    <property type="entry name" value="Peptidase_M48_N"/>
    <property type="match status" value="1"/>
</dbReference>
<feature type="transmembrane region" description="Helical" evidence="7">
    <location>
        <begin position="37"/>
        <end position="58"/>
    </location>
</feature>
<feature type="transmembrane region" description="Helical" evidence="7">
    <location>
        <begin position="386"/>
        <end position="408"/>
    </location>
</feature>
<evidence type="ECO:0000256" key="7">
    <source>
        <dbReference type="SAM" id="Phobius"/>
    </source>
</evidence>
<dbReference type="Proteomes" id="UP000268350">
    <property type="component" value="Unassembled WGS sequence"/>
</dbReference>
<dbReference type="Pfam" id="PF01435">
    <property type="entry name" value="Peptidase_M48"/>
    <property type="match status" value="1"/>
</dbReference>
<evidence type="ECO:0000256" key="1">
    <source>
        <dbReference type="ARBA" id="ARBA00001947"/>
    </source>
</evidence>
<feature type="transmembrane region" description="Helical" evidence="7">
    <location>
        <begin position="179"/>
        <end position="206"/>
    </location>
</feature>
<protein>
    <submittedName>
        <fullName evidence="10">Blast:CAAX prenyl protease 1 homolog</fullName>
    </submittedName>
</protein>
<dbReference type="GO" id="GO:0004222">
    <property type="term" value="F:metalloendopeptidase activity"/>
    <property type="evidence" value="ECO:0007669"/>
    <property type="project" value="InterPro"/>
</dbReference>
<keyword evidence="3" id="KW-0479">Metal-binding</keyword>
<dbReference type="PANTHER" id="PTHR10120">
    <property type="entry name" value="CAAX PRENYL PROTEASE 1"/>
    <property type="match status" value="1"/>
</dbReference>
<dbReference type="InterPro" id="IPR032456">
    <property type="entry name" value="Peptidase_M48_N"/>
</dbReference>
<keyword evidence="11" id="KW-1185">Reference proteome</keyword>
<feature type="domain" description="Peptidase M48" evidence="8">
    <location>
        <begin position="248"/>
        <end position="468"/>
    </location>
</feature>
<feature type="transmembrane region" description="Helical" evidence="7">
    <location>
        <begin position="101"/>
        <end position="121"/>
    </location>
</feature>
<dbReference type="GO" id="GO:0006508">
    <property type="term" value="P:proteolysis"/>
    <property type="evidence" value="ECO:0007669"/>
    <property type="project" value="UniProtKB-KW"/>
</dbReference>
<keyword evidence="4" id="KW-0378">Hydrolase</keyword>
<evidence type="ECO:0000256" key="5">
    <source>
        <dbReference type="ARBA" id="ARBA00022833"/>
    </source>
</evidence>
<gene>
    <name evidence="10" type="ORF">DGUA_6G007687</name>
</gene>
<keyword evidence="7" id="KW-0472">Membrane</keyword>
<evidence type="ECO:0000256" key="3">
    <source>
        <dbReference type="ARBA" id="ARBA00022723"/>
    </source>
</evidence>
<dbReference type="EMBL" id="OUUW01000002">
    <property type="protein sequence ID" value="SPP77055.1"/>
    <property type="molecule type" value="Genomic_DNA"/>
</dbReference>
<feature type="domain" description="CAAX prenyl protease 1 N-terminal" evidence="9">
    <location>
        <begin position="60"/>
        <end position="243"/>
    </location>
</feature>
<keyword evidence="2 10" id="KW-0645">Protease</keyword>
<keyword evidence="6" id="KW-0482">Metalloprotease</keyword>
<keyword evidence="5" id="KW-0862">Zinc</keyword>
<dbReference type="InterPro" id="IPR001915">
    <property type="entry name" value="Peptidase_M48"/>
</dbReference>
<feature type="transmembrane region" description="Helical" evidence="7">
    <location>
        <begin position="141"/>
        <end position="159"/>
    </location>
</feature>
<evidence type="ECO:0000256" key="4">
    <source>
        <dbReference type="ARBA" id="ARBA00022801"/>
    </source>
</evidence>
<comment type="cofactor">
    <cofactor evidence="1">
        <name>Zn(2+)</name>
        <dbReference type="ChEBI" id="CHEBI:29105"/>
    </cofactor>
</comment>
<feature type="transmembrane region" description="Helical" evidence="7">
    <location>
        <begin position="212"/>
        <end position="238"/>
    </location>
</feature>
<dbReference type="GO" id="GO:0046872">
    <property type="term" value="F:metal ion binding"/>
    <property type="evidence" value="ECO:0007669"/>
    <property type="project" value="UniProtKB-KW"/>
</dbReference>
<accession>A0A3B0J5S9</accession>
<evidence type="ECO:0000259" key="9">
    <source>
        <dbReference type="Pfam" id="PF16491"/>
    </source>
</evidence>
<keyword evidence="7" id="KW-0812">Transmembrane</keyword>
<dbReference type="STRING" id="7266.A0A3B0J5S9"/>
<dbReference type="OrthoDB" id="7882191at2759"/>
<dbReference type="AlphaFoldDB" id="A0A3B0J5S9"/>
<reference evidence="11" key="1">
    <citation type="submission" date="2018-01" db="EMBL/GenBank/DDBJ databases">
        <authorList>
            <person name="Alioto T."/>
            <person name="Alioto T."/>
        </authorList>
    </citation>
    <scope>NUCLEOTIDE SEQUENCE [LARGE SCALE GENOMIC DNA]</scope>
</reference>
<evidence type="ECO:0000259" key="8">
    <source>
        <dbReference type="Pfam" id="PF01435"/>
    </source>
</evidence>
<dbReference type="Gene3D" id="3.30.2010.10">
    <property type="entry name" value="Metalloproteases ('zincins'), catalytic domain"/>
    <property type="match status" value="1"/>
</dbReference>
<organism evidence="10 11">
    <name type="scientific">Drosophila guanche</name>
    <name type="common">Fruit fly</name>
    <dbReference type="NCBI Taxonomy" id="7266"/>
    <lineage>
        <taxon>Eukaryota</taxon>
        <taxon>Metazoa</taxon>
        <taxon>Ecdysozoa</taxon>
        <taxon>Arthropoda</taxon>
        <taxon>Hexapoda</taxon>
        <taxon>Insecta</taxon>
        <taxon>Pterygota</taxon>
        <taxon>Neoptera</taxon>
        <taxon>Endopterygota</taxon>
        <taxon>Diptera</taxon>
        <taxon>Brachycera</taxon>
        <taxon>Muscomorpha</taxon>
        <taxon>Ephydroidea</taxon>
        <taxon>Drosophilidae</taxon>
        <taxon>Drosophila</taxon>
        <taxon>Sophophora</taxon>
    </lineage>
</organism>
<evidence type="ECO:0000313" key="11">
    <source>
        <dbReference type="Proteomes" id="UP000268350"/>
    </source>
</evidence>
<dbReference type="OMA" id="TITNWII"/>
<keyword evidence="7" id="KW-1133">Transmembrane helix</keyword>
<name>A0A3B0J5S9_DROGU</name>